<protein>
    <recommendedName>
        <fullName evidence="3">Phage tail protein</fullName>
    </recommendedName>
</protein>
<name>A0ABV7N9G5_9STAP</name>
<dbReference type="EMBL" id="JBHRVQ010000001">
    <property type="protein sequence ID" value="MFC3389333.1"/>
    <property type="molecule type" value="Genomic_DNA"/>
</dbReference>
<evidence type="ECO:0000313" key="2">
    <source>
        <dbReference type="Proteomes" id="UP001595637"/>
    </source>
</evidence>
<reference evidence="2" key="1">
    <citation type="journal article" date="2019" name="Int. J. Syst. Evol. Microbiol.">
        <title>The Global Catalogue of Microorganisms (GCM) 10K type strain sequencing project: providing services to taxonomists for standard genome sequencing and annotation.</title>
        <authorList>
            <consortium name="The Broad Institute Genomics Platform"/>
            <consortium name="The Broad Institute Genome Sequencing Center for Infectious Disease"/>
            <person name="Wu L."/>
            <person name="Ma J."/>
        </authorList>
    </citation>
    <scope>NUCLEOTIDE SEQUENCE [LARGE SCALE GENOMIC DNA]</scope>
    <source>
        <strain evidence="2">CCM 7756</strain>
    </source>
</reference>
<organism evidence="1 2">
    <name type="scientific">Salinicoccus sesuvii</name>
    <dbReference type="NCBI Taxonomy" id="868281"/>
    <lineage>
        <taxon>Bacteria</taxon>
        <taxon>Bacillati</taxon>
        <taxon>Bacillota</taxon>
        <taxon>Bacilli</taxon>
        <taxon>Bacillales</taxon>
        <taxon>Staphylococcaceae</taxon>
        <taxon>Salinicoccus</taxon>
    </lineage>
</organism>
<sequence>MAMPLTKNFILYDKHRRIIHLPAEYYGEAMKVKPDGFSHKVNLSPSQLESLQENGTLDDPMLRPLAKYGLVAESIHIPSTTRNINFNNNESWGYISVGKHNKSARPPIRVIFKLFASDSIDFSMKVSEYRAFLNNLEEFYVADVRQPFKLYKVMINQEIEFEQPQYHVPYGECALEFVKAGSIYGESLHTTQTIRQEGILFNDKWAYGMGTLFDEDSWRYSFFNQQPRFYNAGTEEVKLIQQKESIIELKINQSASWFEIVDGKGTVFRLNKAVSTGDVLRIIGSEITLNGNNVIGETNYNFLIVSKGWNRWEIRNLDRYEFKIDFRFLYD</sequence>
<comment type="caution">
    <text evidence="1">The sequence shown here is derived from an EMBL/GenBank/DDBJ whole genome shotgun (WGS) entry which is preliminary data.</text>
</comment>
<proteinExistence type="predicted"/>
<keyword evidence="2" id="KW-1185">Reference proteome</keyword>
<accession>A0ABV7N9G5</accession>
<evidence type="ECO:0000313" key="1">
    <source>
        <dbReference type="EMBL" id="MFC3389333.1"/>
    </source>
</evidence>
<dbReference type="Proteomes" id="UP001595637">
    <property type="component" value="Unassembled WGS sequence"/>
</dbReference>
<gene>
    <name evidence="1" type="ORF">ACFOEO_12150</name>
</gene>
<evidence type="ECO:0008006" key="3">
    <source>
        <dbReference type="Google" id="ProtNLM"/>
    </source>
</evidence>
<dbReference type="RefSeq" id="WP_380656328.1">
    <property type="nucleotide sequence ID" value="NZ_JBHRVQ010000001.1"/>
</dbReference>